<dbReference type="Proteomes" id="UP001085076">
    <property type="component" value="Miscellaneous, Linkage group lg02"/>
</dbReference>
<comment type="caution">
    <text evidence="1">The sequence shown here is derived from an EMBL/GenBank/DDBJ whole genome shotgun (WGS) entry which is preliminary data.</text>
</comment>
<accession>A0A9D5CX51</accession>
<dbReference type="EMBL" id="JAGGNH010000002">
    <property type="protein sequence ID" value="KAJ0980953.1"/>
    <property type="molecule type" value="Genomic_DNA"/>
</dbReference>
<evidence type="ECO:0000313" key="2">
    <source>
        <dbReference type="Proteomes" id="UP001085076"/>
    </source>
</evidence>
<organism evidence="1 2">
    <name type="scientific">Dioscorea zingiberensis</name>
    <dbReference type="NCBI Taxonomy" id="325984"/>
    <lineage>
        <taxon>Eukaryota</taxon>
        <taxon>Viridiplantae</taxon>
        <taxon>Streptophyta</taxon>
        <taxon>Embryophyta</taxon>
        <taxon>Tracheophyta</taxon>
        <taxon>Spermatophyta</taxon>
        <taxon>Magnoliopsida</taxon>
        <taxon>Liliopsida</taxon>
        <taxon>Dioscoreales</taxon>
        <taxon>Dioscoreaceae</taxon>
        <taxon>Dioscorea</taxon>
    </lineage>
</organism>
<sequence>MSQEQREVVRAEASNEQLLLNKSLKFKGTQDCHPGLEETAQAVHATAVAGKSPGKMTKFLFVPLSKSSEMLVDYSDLKNLNSW</sequence>
<reference evidence="1" key="2">
    <citation type="journal article" date="2022" name="Hortic Res">
        <title>The genome of Dioscorea zingiberensis sheds light on the biosynthesis, origin and evolution of the medicinally important diosgenin saponins.</title>
        <authorList>
            <person name="Li Y."/>
            <person name="Tan C."/>
            <person name="Li Z."/>
            <person name="Guo J."/>
            <person name="Li S."/>
            <person name="Chen X."/>
            <person name="Wang C."/>
            <person name="Dai X."/>
            <person name="Yang H."/>
            <person name="Song W."/>
            <person name="Hou L."/>
            <person name="Xu J."/>
            <person name="Tong Z."/>
            <person name="Xu A."/>
            <person name="Yuan X."/>
            <person name="Wang W."/>
            <person name="Yang Q."/>
            <person name="Chen L."/>
            <person name="Sun Z."/>
            <person name="Wang K."/>
            <person name="Pan B."/>
            <person name="Chen J."/>
            <person name="Bao Y."/>
            <person name="Liu F."/>
            <person name="Qi X."/>
            <person name="Gang D.R."/>
            <person name="Wen J."/>
            <person name="Li J."/>
        </authorList>
    </citation>
    <scope>NUCLEOTIDE SEQUENCE</scope>
    <source>
        <strain evidence="1">Dzin_1.0</strain>
    </source>
</reference>
<dbReference type="AlphaFoldDB" id="A0A9D5CX51"/>
<name>A0A9D5CX51_9LILI</name>
<gene>
    <name evidence="1" type="ORF">J5N97_009208</name>
</gene>
<protein>
    <submittedName>
        <fullName evidence="1">Uncharacterized protein</fullName>
    </submittedName>
</protein>
<proteinExistence type="predicted"/>
<keyword evidence="2" id="KW-1185">Reference proteome</keyword>
<reference evidence="1" key="1">
    <citation type="submission" date="2021-03" db="EMBL/GenBank/DDBJ databases">
        <authorList>
            <person name="Li Z."/>
            <person name="Yang C."/>
        </authorList>
    </citation>
    <scope>NUCLEOTIDE SEQUENCE</scope>
    <source>
        <strain evidence="1">Dzin_1.0</strain>
        <tissue evidence="1">Leaf</tissue>
    </source>
</reference>
<evidence type="ECO:0000313" key="1">
    <source>
        <dbReference type="EMBL" id="KAJ0980953.1"/>
    </source>
</evidence>